<keyword evidence="8" id="KW-1185">Reference proteome</keyword>
<dbReference type="InterPro" id="IPR029058">
    <property type="entry name" value="AB_hydrolase_fold"/>
</dbReference>
<feature type="region of interest" description="Disordered" evidence="4">
    <location>
        <begin position="142"/>
        <end position="167"/>
    </location>
</feature>
<feature type="signal peptide" evidence="5">
    <location>
        <begin position="1"/>
        <end position="20"/>
    </location>
</feature>
<evidence type="ECO:0000313" key="7">
    <source>
        <dbReference type="EMBL" id="MFC4716667.1"/>
    </source>
</evidence>
<evidence type="ECO:0000256" key="5">
    <source>
        <dbReference type="SAM" id="SignalP"/>
    </source>
</evidence>
<evidence type="ECO:0000256" key="3">
    <source>
        <dbReference type="ARBA" id="ARBA00022801"/>
    </source>
</evidence>
<gene>
    <name evidence="7" type="ORF">ACFO7V_11040</name>
</gene>
<dbReference type="InterPro" id="IPR013595">
    <property type="entry name" value="Pept_S33_TAP-like_C"/>
</dbReference>
<dbReference type="SUPFAM" id="SSF53474">
    <property type="entry name" value="alpha/beta-Hydrolases"/>
    <property type="match status" value="1"/>
</dbReference>
<dbReference type="Proteomes" id="UP001595884">
    <property type="component" value="Unassembled WGS sequence"/>
</dbReference>
<comment type="caution">
    <text evidence="7">The sequence shown here is derived from an EMBL/GenBank/DDBJ whole genome shotgun (WGS) entry which is preliminary data.</text>
</comment>
<evidence type="ECO:0000313" key="8">
    <source>
        <dbReference type="Proteomes" id="UP001595884"/>
    </source>
</evidence>
<feature type="region of interest" description="Disordered" evidence="4">
    <location>
        <begin position="28"/>
        <end position="48"/>
    </location>
</feature>
<evidence type="ECO:0000256" key="4">
    <source>
        <dbReference type="SAM" id="MobiDB-lite"/>
    </source>
</evidence>
<dbReference type="PANTHER" id="PTHR43248:SF29">
    <property type="entry name" value="TRIPEPTIDYL AMINOPEPTIDASE"/>
    <property type="match status" value="1"/>
</dbReference>
<dbReference type="GO" id="GO:0016787">
    <property type="term" value="F:hydrolase activity"/>
    <property type="evidence" value="ECO:0007669"/>
    <property type="project" value="UniProtKB-KW"/>
</dbReference>
<evidence type="ECO:0000259" key="6">
    <source>
        <dbReference type="Pfam" id="PF08386"/>
    </source>
</evidence>
<evidence type="ECO:0000256" key="1">
    <source>
        <dbReference type="ARBA" id="ARBA00010088"/>
    </source>
</evidence>
<evidence type="ECO:0000256" key="2">
    <source>
        <dbReference type="ARBA" id="ARBA00022729"/>
    </source>
</evidence>
<name>A0ABV9ML64_9MICC</name>
<dbReference type="PANTHER" id="PTHR43248">
    <property type="entry name" value="2-SUCCINYL-6-HYDROXY-2,4-CYCLOHEXADIENE-1-CARBOXYLATE SYNTHASE"/>
    <property type="match status" value="1"/>
</dbReference>
<sequence>MPARSSLLRLASAGAVLSLALVSCVGGEPTNSTPDSSVSQNQPSASPEVQGDLVTYYEQDIQWEPCENGVECATVQVPLDYANPEDQNIDLALNRRVSEGAKRNLLINPGGPGISGMEMLTETAPYIFSDKVKREFNTVGFDPRGVGESSPVQCETDEEKDQSRQENLRAWVPEDREELVEQSKDYAKDCAQNTGDLLGHVDTVSAAKDLDIIRAVLGNEKLDYLGFSYGTFLGATYADLFPQRVGSLVLDGAMDPTITTAELDKEQAIGFEGEIDAWLQSCLDGEQCPFDGTLEEAKMQLQLFFAQIENEPLVSSDGRTVPIIDFVNGFIIPLYDNSSWPMLSTAMTEAMSGNVDPILYFSDLSSSRDQDGVYTSNADEAFVAINCLDRPMDSDPETMQAQATELMRVAPTLGKYFSYYALNCKEWEYPATGTPQKLEAKGSDKILVVGTTEDPATPYKWSQSLADQLSNATLLTYEGHGHTAYGRSNDCIDHAVESYLIEGKAPKEGTQC</sequence>
<protein>
    <submittedName>
        <fullName evidence="7">Alpha/beta hydrolase</fullName>
    </submittedName>
</protein>
<accession>A0ABV9ML64</accession>
<feature type="domain" description="Peptidase S33 tripeptidyl aminopeptidase-like C-terminal" evidence="6">
    <location>
        <begin position="411"/>
        <end position="512"/>
    </location>
</feature>
<dbReference type="InterPro" id="IPR051601">
    <property type="entry name" value="Serine_prot/Carboxylest_S33"/>
</dbReference>
<dbReference type="Pfam" id="PF08386">
    <property type="entry name" value="Abhydrolase_4"/>
    <property type="match status" value="1"/>
</dbReference>
<comment type="similarity">
    <text evidence="1">Belongs to the peptidase S33 family.</text>
</comment>
<proteinExistence type="inferred from homology"/>
<dbReference type="EMBL" id="JBHSHE010000049">
    <property type="protein sequence ID" value="MFC4716667.1"/>
    <property type="molecule type" value="Genomic_DNA"/>
</dbReference>
<feature type="chain" id="PRO_5046634979" evidence="5">
    <location>
        <begin position="21"/>
        <end position="512"/>
    </location>
</feature>
<dbReference type="RefSeq" id="WP_346059171.1">
    <property type="nucleotide sequence ID" value="NZ_BAAAVQ010000033.1"/>
</dbReference>
<feature type="compositionally biased region" description="Polar residues" evidence="4">
    <location>
        <begin position="29"/>
        <end position="47"/>
    </location>
</feature>
<keyword evidence="3 7" id="KW-0378">Hydrolase</keyword>
<organism evidence="7 8">
    <name type="scientific">Glutamicibacter bergerei</name>
    <dbReference type="NCBI Taxonomy" id="256702"/>
    <lineage>
        <taxon>Bacteria</taxon>
        <taxon>Bacillati</taxon>
        <taxon>Actinomycetota</taxon>
        <taxon>Actinomycetes</taxon>
        <taxon>Micrococcales</taxon>
        <taxon>Micrococcaceae</taxon>
        <taxon>Glutamicibacter</taxon>
    </lineage>
</organism>
<reference evidence="8" key="1">
    <citation type="journal article" date="2019" name="Int. J. Syst. Evol. Microbiol.">
        <title>The Global Catalogue of Microorganisms (GCM) 10K type strain sequencing project: providing services to taxonomists for standard genome sequencing and annotation.</title>
        <authorList>
            <consortium name="The Broad Institute Genomics Platform"/>
            <consortium name="The Broad Institute Genome Sequencing Center for Infectious Disease"/>
            <person name="Wu L."/>
            <person name="Ma J."/>
        </authorList>
    </citation>
    <scope>NUCLEOTIDE SEQUENCE [LARGE SCALE GENOMIC DNA]</scope>
    <source>
        <strain evidence="8">CGMCC 1.12849</strain>
    </source>
</reference>
<dbReference type="Gene3D" id="3.40.50.1820">
    <property type="entry name" value="alpha/beta hydrolase"/>
    <property type="match status" value="1"/>
</dbReference>
<keyword evidence="2 5" id="KW-0732">Signal</keyword>
<dbReference type="PROSITE" id="PS51257">
    <property type="entry name" value="PROKAR_LIPOPROTEIN"/>
    <property type="match status" value="1"/>
</dbReference>